<dbReference type="AlphaFoldDB" id="A0A931BG19"/>
<gene>
    <name evidence="2" type="ORF">I2501_32745</name>
</gene>
<evidence type="ECO:0000313" key="3">
    <source>
        <dbReference type="Proteomes" id="UP000657385"/>
    </source>
</evidence>
<evidence type="ECO:0000313" key="2">
    <source>
        <dbReference type="EMBL" id="MBF9072795.1"/>
    </source>
</evidence>
<feature type="domain" description="A-factor biosynthesis hotdog" evidence="1">
    <location>
        <begin position="17"/>
        <end position="150"/>
    </location>
</feature>
<dbReference type="RefSeq" id="WP_196197946.1">
    <property type="nucleotide sequence ID" value="NZ_JADPRT010000018.1"/>
</dbReference>
<feature type="domain" description="A-factor biosynthesis hotdog" evidence="1">
    <location>
        <begin position="187"/>
        <end position="279"/>
    </location>
</feature>
<dbReference type="Pfam" id="PF03756">
    <property type="entry name" value="AfsA"/>
    <property type="match status" value="2"/>
</dbReference>
<protein>
    <submittedName>
        <fullName evidence="2">Transcriptional regulator</fullName>
    </submittedName>
</protein>
<dbReference type="InterPro" id="IPR005509">
    <property type="entry name" value="AfsA_hotdog_dom"/>
</dbReference>
<proteinExistence type="predicted"/>
<evidence type="ECO:0000259" key="1">
    <source>
        <dbReference type="Pfam" id="PF03756"/>
    </source>
</evidence>
<reference evidence="2" key="1">
    <citation type="submission" date="2020-11" db="EMBL/GenBank/DDBJ databases">
        <title>Isolation and identification of active actinomycetes.</title>
        <authorList>
            <person name="Yu B."/>
        </authorList>
    </citation>
    <scope>NUCLEOTIDE SEQUENCE</scope>
    <source>
        <strain evidence="2">NEAU-YB345</strain>
    </source>
</reference>
<keyword evidence="3" id="KW-1185">Reference proteome</keyword>
<sequence>MPANIPCLPGIAVPKHLVHKRAPGEVFLTGWRTRPDAAVVITAQWPRTHSFYRPVHGRYDSLLFAETLRQTLPLLSHQVFGVPLGHQLIWGDLSFSVSTEAMQLADQPQDVTLSLTFGDVVRRRDSLTVGCVSMTAVAHGTTIGHARTRFSAHSPGVYQRLRAGRADLATARANALHPGPGLLPASVGRHLAQDVVLSPTQSPTQHARTWRLRADLDHPILFDHPVDHAPGMLLLEAARQATVCGHPAGNAAVTDMTTRFHRYVELDRPAWVRLAPGDNNVFHVRVDQDERTCFEAEVAAAAPLPSALPDDRERLPAVPC</sequence>
<dbReference type="NCBIfam" id="NF041195">
    <property type="entry name" value="ScbA_BarX_GamBu"/>
    <property type="match status" value="1"/>
</dbReference>
<dbReference type="Proteomes" id="UP000657385">
    <property type="component" value="Unassembled WGS sequence"/>
</dbReference>
<accession>A0A931BG19</accession>
<dbReference type="EMBL" id="JADPRT010000018">
    <property type="protein sequence ID" value="MBF9072795.1"/>
    <property type="molecule type" value="Genomic_DNA"/>
</dbReference>
<dbReference type="InterPro" id="IPR047757">
    <property type="entry name" value="AfsA-like"/>
</dbReference>
<name>A0A931BG19_9ACTN</name>
<comment type="caution">
    <text evidence="2">The sequence shown here is derived from an EMBL/GenBank/DDBJ whole genome shotgun (WGS) entry which is preliminary data.</text>
</comment>
<organism evidence="2 3">
    <name type="scientific">Streptacidiphilus fuscans</name>
    <dbReference type="NCBI Taxonomy" id="2789292"/>
    <lineage>
        <taxon>Bacteria</taxon>
        <taxon>Bacillati</taxon>
        <taxon>Actinomycetota</taxon>
        <taxon>Actinomycetes</taxon>
        <taxon>Kitasatosporales</taxon>
        <taxon>Streptomycetaceae</taxon>
        <taxon>Streptacidiphilus</taxon>
    </lineage>
</organism>
<dbReference type="GO" id="GO:0016740">
    <property type="term" value="F:transferase activity"/>
    <property type="evidence" value="ECO:0007669"/>
    <property type="project" value="InterPro"/>
</dbReference>